<keyword evidence="3" id="KW-1185">Reference proteome</keyword>
<accession>A0ABX4H647</accession>
<evidence type="ECO:0000313" key="2">
    <source>
        <dbReference type="EMBL" id="PAF55365.1"/>
    </source>
</evidence>
<dbReference type="NCBIfam" id="NF045893">
    <property type="entry name" value="ICE_Mbov_0398"/>
    <property type="match status" value="1"/>
</dbReference>
<proteinExistence type="predicted"/>
<comment type="caution">
    <text evidence="2">The sequence shown here is derived from an EMBL/GenBank/DDBJ whole genome shotgun (WGS) entry which is preliminary data.</text>
</comment>
<dbReference type="RefSeq" id="WP_084232845.1">
    <property type="nucleotide sequence ID" value="NZ_FWXE01000020.1"/>
</dbReference>
<evidence type="ECO:0000313" key="3">
    <source>
        <dbReference type="Proteomes" id="UP000217033"/>
    </source>
</evidence>
<feature type="compositionally biased region" description="Basic and acidic residues" evidence="1">
    <location>
        <begin position="1"/>
        <end position="11"/>
    </location>
</feature>
<evidence type="ECO:0000256" key="1">
    <source>
        <dbReference type="SAM" id="MobiDB-lite"/>
    </source>
</evidence>
<feature type="compositionally biased region" description="Acidic residues" evidence="1">
    <location>
        <begin position="12"/>
        <end position="23"/>
    </location>
</feature>
<dbReference type="EMBL" id="NQMN01000001">
    <property type="protein sequence ID" value="PAF55365.1"/>
    <property type="molecule type" value="Genomic_DNA"/>
</dbReference>
<reference evidence="2" key="1">
    <citation type="submission" date="2017-08" db="EMBL/GenBank/DDBJ databases">
        <authorList>
            <person name="Alvarez-Ponce D."/>
            <person name="Weitzman C.L."/>
            <person name="Tillett R.L."/>
            <person name="Sandmeier F.C."/>
            <person name="Tracy C.R."/>
        </authorList>
    </citation>
    <scope>NUCLEOTIDE SEQUENCE [LARGE SCALE GENOMIC DNA]</scope>
    <source>
        <strain evidence="2">PS6</strain>
    </source>
</reference>
<protein>
    <submittedName>
        <fullName evidence="2">Uncharacterized protein</fullName>
    </submittedName>
</protein>
<feature type="region of interest" description="Disordered" evidence="1">
    <location>
        <begin position="1"/>
        <end position="24"/>
    </location>
</feature>
<organism evidence="2 3">
    <name type="scientific">Mycoplasmopsis agassizii</name>
    <dbReference type="NCBI Taxonomy" id="33922"/>
    <lineage>
        <taxon>Bacteria</taxon>
        <taxon>Bacillati</taxon>
        <taxon>Mycoplasmatota</taxon>
        <taxon>Mycoplasmoidales</taxon>
        <taxon>Metamycoplasmataceae</taxon>
        <taxon>Mycoplasmopsis</taxon>
    </lineage>
</organism>
<gene>
    <name evidence="2" type="ORF">CJF60_01595</name>
</gene>
<name>A0ABX4H647_9BACT</name>
<sequence>MKKNHNKTEVKVDDEEVILDESSSETGVNIGEEGVILDESSSENKAEESKLQLELKDALDVTKTIKNSFYELDKRKLSYEDKMAIIDFTLENDLDYELTAEYFNLPKNRVYNIFNNWKKRGISNKNEKLVKELIWKRNQEKTRLASLEESDFENDESEEGVIVTEEKHKYDDKTFIKLKKYDIRIRISKFDDIILVKKLEKRLEAKGEKLSSYIRDLLIENLENDSRVQIFKDFNKQILQMFHKALYSRTSGITRAFNKRILPVGLDSEIMNKKLDIILNSLLGNVKLTDYSPNNLPDKAFEEIILFETHRNEAIKILEKKFELNLSRDKKLLISEQDYIDEMFTEVGDIQYENKQAKQNKKSKKSTK</sequence>
<dbReference type="Proteomes" id="UP000217033">
    <property type="component" value="Unassembled WGS sequence"/>
</dbReference>